<comment type="caution">
    <text evidence="4">The sequence shown here is derived from an EMBL/GenBank/DDBJ whole genome shotgun (WGS) entry which is preliminary data.</text>
</comment>
<proteinExistence type="inferred from homology"/>
<dbReference type="EMBL" id="BAAAJK010000001">
    <property type="protein sequence ID" value="GAA1379857.1"/>
    <property type="molecule type" value="Genomic_DNA"/>
</dbReference>
<evidence type="ECO:0000313" key="5">
    <source>
        <dbReference type="Proteomes" id="UP001501414"/>
    </source>
</evidence>
<dbReference type="PANTHER" id="PTHR44196:SF1">
    <property type="entry name" value="DEHYDROGENASE_REDUCTASE SDR FAMILY MEMBER 7B"/>
    <property type="match status" value="1"/>
</dbReference>
<keyword evidence="2" id="KW-0560">Oxidoreductase</keyword>
<dbReference type="SUPFAM" id="SSF51735">
    <property type="entry name" value="NAD(P)-binding Rossmann-fold domains"/>
    <property type="match status" value="1"/>
</dbReference>
<dbReference type="Gene3D" id="3.40.50.720">
    <property type="entry name" value="NAD(P)-binding Rossmann-like Domain"/>
    <property type="match status" value="1"/>
</dbReference>
<protein>
    <submittedName>
        <fullName evidence="4">SDR family oxidoreductase</fullName>
    </submittedName>
</protein>
<keyword evidence="5" id="KW-1185">Reference proteome</keyword>
<accession>A0ABN1XGN8</accession>
<dbReference type="PRINTS" id="PR00081">
    <property type="entry name" value="GDHRDH"/>
</dbReference>
<evidence type="ECO:0000256" key="2">
    <source>
        <dbReference type="ARBA" id="ARBA00023002"/>
    </source>
</evidence>
<dbReference type="Proteomes" id="UP001501414">
    <property type="component" value="Unassembled WGS sequence"/>
</dbReference>
<evidence type="ECO:0000256" key="1">
    <source>
        <dbReference type="ARBA" id="ARBA00006484"/>
    </source>
</evidence>
<reference evidence="4 5" key="1">
    <citation type="journal article" date="2019" name="Int. J. Syst. Evol. Microbiol.">
        <title>The Global Catalogue of Microorganisms (GCM) 10K type strain sequencing project: providing services to taxonomists for standard genome sequencing and annotation.</title>
        <authorList>
            <consortium name="The Broad Institute Genomics Platform"/>
            <consortium name="The Broad Institute Genome Sequencing Center for Infectious Disease"/>
            <person name="Wu L."/>
            <person name="Ma J."/>
        </authorList>
    </citation>
    <scope>NUCLEOTIDE SEQUENCE [LARGE SCALE GENOMIC DNA]</scope>
    <source>
        <strain evidence="4 5">JCM 11896</strain>
    </source>
</reference>
<dbReference type="InterPro" id="IPR002347">
    <property type="entry name" value="SDR_fam"/>
</dbReference>
<dbReference type="Pfam" id="PF00106">
    <property type="entry name" value="adh_short"/>
    <property type="match status" value="1"/>
</dbReference>
<name>A0ABN1XGN8_9PSEU</name>
<evidence type="ECO:0000313" key="4">
    <source>
        <dbReference type="EMBL" id="GAA1379857.1"/>
    </source>
</evidence>
<organism evidence="4 5">
    <name type="scientific">Pseudonocardia kongjuensis</name>
    <dbReference type="NCBI Taxonomy" id="102227"/>
    <lineage>
        <taxon>Bacteria</taxon>
        <taxon>Bacillati</taxon>
        <taxon>Actinomycetota</taxon>
        <taxon>Actinomycetes</taxon>
        <taxon>Pseudonocardiales</taxon>
        <taxon>Pseudonocardiaceae</taxon>
        <taxon>Pseudonocardia</taxon>
    </lineage>
</organism>
<sequence length="239" mass="24168">MLVSGASAGIGEATARALAARGARVGLLARRADRLGALADELPGAVAVPVDLTDDDAVPAAVGTAAAALGGLDALVNAAGVFHAGEVAPAAGEQPMASPQDWRRMFDLNVVALLVLTRSAAPYLVAGTDPAVVSISSMSGRRVPTAAGAVYAASKHAVHAVSEGLRMELAPRGVRVTTVSPGFVRTGIVDDWPDGPLRDRYAERLAAVGLDPAVVADAVVHILSSPAQVVEYALTSVTQ</sequence>
<dbReference type="InterPro" id="IPR036291">
    <property type="entry name" value="NAD(P)-bd_dom_sf"/>
</dbReference>
<dbReference type="PRINTS" id="PR00080">
    <property type="entry name" value="SDRFAMILY"/>
</dbReference>
<evidence type="ECO:0000256" key="3">
    <source>
        <dbReference type="RuleBase" id="RU000363"/>
    </source>
</evidence>
<gene>
    <name evidence="4" type="ORF">GCM10009613_03200</name>
</gene>
<dbReference type="PANTHER" id="PTHR44196">
    <property type="entry name" value="DEHYDROGENASE/REDUCTASE SDR FAMILY MEMBER 7B"/>
    <property type="match status" value="1"/>
</dbReference>
<comment type="similarity">
    <text evidence="1 3">Belongs to the short-chain dehydrogenases/reductases (SDR) family.</text>
</comment>